<dbReference type="EMBL" id="BART01009149">
    <property type="protein sequence ID" value="GAG63710.1"/>
    <property type="molecule type" value="Genomic_DNA"/>
</dbReference>
<proteinExistence type="predicted"/>
<name>X0Z348_9ZZZZ</name>
<comment type="caution">
    <text evidence="2">The sequence shown here is derived from an EMBL/GenBank/DDBJ whole genome shotgun (WGS) entry which is preliminary data.</text>
</comment>
<evidence type="ECO:0000256" key="1">
    <source>
        <dbReference type="SAM" id="MobiDB-lite"/>
    </source>
</evidence>
<organism evidence="2">
    <name type="scientific">marine sediment metagenome</name>
    <dbReference type="NCBI Taxonomy" id="412755"/>
    <lineage>
        <taxon>unclassified sequences</taxon>
        <taxon>metagenomes</taxon>
        <taxon>ecological metagenomes</taxon>
    </lineage>
</organism>
<dbReference type="InterPro" id="IPR011856">
    <property type="entry name" value="tRNA_endonuc-like_dom_sf"/>
</dbReference>
<gene>
    <name evidence="2" type="ORF">S01H4_20361</name>
</gene>
<evidence type="ECO:0000313" key="2">
    <source>
        <dbReference type="EMBL" id="GAG63710.1"/>
    </source>
</evidence>
<sequence length="243" mass="28227">FGSKQEEKKKEQKSKESKEIGMAKSKSKSKPKKKRKAAKSTTQKSGFKRKTSKRLFPRETVFHAAIVEEFRLEKMRGRFGEHVLVDGRAEGNIKFSSGARIENKNIGYMAGESDIRLKAKSGKYREMALELKVGSGQLSDKQRKRLMDLERIANHLPLKYTCEEELEDGVNDVMGIFDSYLREEWDKLEKYRVVSAKEEHARAIAVIKQERKRSEDVDTETETESKKKKRKKRKKRKRTPVVD</sequence>
<feature type="region of interest" description="Disordered" evidence="1">
    <location>
        <begin position="1"/>
        <end position="52"/>
    </location>
</feature>
<reference evidence="2" key="1">
    <citation type="journal article" date="2014" name="Front. Microbiol.">
        <title>High frequency of phylogenetically diverse reductive dehalogenase-homologous genes in deep subseafloor sedimentary metagenomes.</title>
        <authorList>
            <person name="Kawai M."/>
            <person name="Futagami T."/>
            <person name="Toyoda A."/>
            <person name="Takaki Y."/>
            <person name="Nishi S."/>
            <person name="Hori S."/>
            <person name="Arai W."/>
            <person name="Tsubouchi T."/>
            <person name="Morono Y."/>
            <person name="Uchiyama I."/>
            <person name="Ito T."/>
            <person name="Fujiyama A."/>
            <person name="Inagaki F."/>
            <person name="Takami H."/>
        </authorList>
    </citation>
    <scope>NUCLEOTIDE SEQUENCE</scope>
    <source>
        <strain evidence="2">Expedition CK06-06</strain>
    </source>
</reference>
<feature type="compositionally biased region" description="Basic residues" evidence="1">
    <location>
        <begin position="226"/>
        <end position="243"/>
    </location>
</feature>
<dbReference type="AlphaFoldDB" id="X0Z348"/>
<feature type="non-terminal residue" evidence="2">
    <location>
        <position position="1"/>
    </location>
</feature>
<feature type="compositionally biased region" description="Basic and acidic residues" evidence="1">
    <location>
        <begin position="1"/>
        <end position="21"/>
    </location>
</feature>
<protein>
    <submittedName>
        <fullName evidence="2">Uncharacterized protein</fullName>
    </submittedName>
</protein>
<dbReference type="GO" id="GO:0003676">
    <property type="term" value="F:nucleic acid binding"/>
    <property type="evidence" value="ECO:0007669"/>
    <property type="project" value="InterPro"/>
</dbReference>
<accession>X0Z348</accession>
<feature type="compositionally biased region" description="Basic residues" evidence="1">
    <location>
        <begin position="25"/>
        <end position="38"/>
    </location>
</feature>
<feature type="region of interest" description="Disordered" evidence="1">
    <location>
        <begin position="208"/>
        <end position="243"/>
    </location>
</feature>
<dbReference type="Gene3D" id="3.40.1350.10">
    <property type="match status" value="1"/>
</dbReference>